<dbReference type="AlphaFoldDB" id="A0A443Q0S1"/>
<organism evidence="3 4">
    <name type="scientific">Cinnamomum micranthum f. kanehirae</name>
    <dbReference type="NCBI Taxonomy" id="337451"/>
    <lineage>
        <taxon>Eukaryota</taxon>
        <taxon>Viridiplantae</taxon>
        <taxon>Streptophyta</taxon>
        <taxon>Embryophyta</taxon>
        <taxon>Tracheophyta</taxon>
        <taxon>Spermatophyta</taxon>
        <taxon>Magnoliopsida</taxon>
        <taxon>Magnoliidae</taxon>
        <taxon>Laurales</taxon>
        <taxon>Lauraceae</taxon>
        <taxon>Cinnamomum</taxon>
    </lineage>
</organism>
<gene>
    <name evidence="3" type="ORF">CKAN_02597200</name>
</gene>
<feature type="compositionally biased region" description="Gly residues" evidence="2">
    <location>
        <begin position="81"/>
        <end position="90"/>
    </location>
</feature>
<accession>A0A443Q0S1</accession>
<feature type="compositionally biased region" description="Basic and acidic residues" evidence="2">
    <location>
        <begin position="362"/>
        <end position="378"/>
    </location>
</feature>
<feature type="coiled-coil region" evidence="1">
    <location>
        <begin position="591"/>
        <end position="618"/>
    </location>
</feature>
<feature type="compositionally biased region" description="Basic and acidic residues" evidence="2">
    <location>
        <begin position="435"/>
        <end position="444"/>
    </location>
</feature>
<sequence length="767" mass="85250">MVSSLIIMVSASRLCQTWKPFVTRDWIRGRFYIRALQQIRGQTAQAADLKADINSTGTQTSLPMDPSSLCSQGVTQSEAGHGNGGLNQGGSGLPLECSGIDQVRPSLGSQLQKPFVQTPNQFQLLSQQQQQRQFLQAQARGSSIQAGSPKVRVDSQDQEELTMKLLSLQQLLSPLPWQLCLPWQPPPLLSEPLSPSSPQQLQLRGSSIQASSPKVRVDSQDQEELIMDVSIAGSLPTNPSHSQGVTQSKSGLVNGGGSSFDDINDIESLEIRSKCKEKLWSNTSSPVDNDFDQSHEMGGDEINLIGSQTPKVKSKRKRKCKSSVWQSFKRITERDGKERAQCKRCDKKYLIDSRTIGTSTLSRHEQKCSGQLEPKDQGPEPIQEENIIEARTTERPCVLQAHISPAVQRWTLSTPASGVLGTTPAVTTKRRQLAEMHTESDKPIWSKTSAFPPTSHYSANKSAGTEADEGKSPVATEEEVLAPRDLQLSLATTKSGPQEESGSVHKQFGSAEELRSIAEPKKALKITLNGILDGLWKGQIECLGRYESAVDLVLRSFGSAVDVLPLEAIFTELFTSLKEWQSIQDPASLYLNEVVDRVAILRRELNEVRELANEEKSLLIARSEQMHLYKQKSQKHKDIILSSLYKLEVLDQAMLDLDEVRELEIEEHSSWIDRCRRQMLLDMDRSLERNNILLTEAAERVSRFEARVVSKDDELKAFNSMVEGILGVGLESMNPVVAAQRYAAHKRGAMEAQLQDFPGKINDFFKE</sequence>
<evidence type="ECO:0000313" key="4">
    <source>
        <dbReference type="Proteomes" id="UP000283530"/>
    </source>
</evidence>
<comment type="caution">
    <text evidence="3">The sequence shown here is derived from an EMBL/GenBank/DDBJ whole genome shotgun (WGS) entry which is preliminary data.</text>
</comment>
<feature type="region of interest" description="Disordered" evidence="2">
    <location>
        <begin position="192"/>
        <end position="217"/>
    </location>
</feature>
<feature type="region of interest" description="Disordered" evidence="2">
    <location>
        <begin position="361"/>
        <end position="380"/>
    </location>
</feature>
<evidence type="ECO:0000256" key="1">
    <source>
        <dbReference type="SAM" id="Coils"/>
    </source>
</evidence>
<dbReference type="OrthoDB" id="10504920at2759"/>
<dbReference type="PANTHER" id="PTHR34396:SF25">
    <property type="entry name" value="BOUNDARY ELEMENT ASSOCIATED FACTOR"/>
    <property type="match status" value="1"/>
</dbReference>
<evidence type="ECO:0008006" key="5">
    <source>
        <dbReference type="Google" id="ProtNLM"/>
    </source>
</evidence>
<reference evidence="3 4" key="1">
    <citation type="journal article" date="2019" name="Nat. Plants">
        <title>Stout camphor tree genome fills gaps in understanding of flowering plant genome evolution.</title>
        <authorList>
            <person name="Chaw S.M."/>
            <person name="Liu Y.C."/>
            <person name="Wu Y.W."/>
            <person name="Wang H.Y."/>
            <person name="Lin C.I."/>
            <person name="Wu C.S."/>
            <person name="Ke H.M."/>
            <person name="Chang L.Y."/>
            <person name="Hsu C.Y."/>
            <person name="Yang H.T."/>
            <person name="Sudianto E."/>
            <person name="Hsu M.H."/>
            <person name="Wu K.P."/>
            <person name="Wang L.N."/>
            <person name="Leebens-Mack J.H."/>
            <person name="Tsai I.J."/>
        </authorList>
    </citation>
    <scope>NUCLEOTIDE SEQUENCE [LARGE SCALE GENOMIC DNA]</scope>
    <source>
        <strain evidence="4">cv. Chaw 1501</strain>
        <tissue evidence="3">Young leaves</tissue>
    </source>
</reference>
<feature type="compositionally biased region" description="Low complexity" evidence="2">
    <location>
        <begin position="192"/>
        <end position="203"/>
    </location>
</feature>
<feature type="compositionally biased region" description="Polar residues" evidence="2">
    <location>
        <begin position="57"/>
        <end position="78"/>
    </location>
</feature>
<dbReference type="SMART" id="SM00614">
    <property type="entry name" value="ZnF_BED"/>
    <property type="match status" value="1"/>
</dbReference>
<evidence type="ECO:0000313" key="3">
    <source>
        <dbReference type="EMBL" id="RWR96578.1"/>
    </source>
</evidence>
<proteinExistence type="predicted"/>
<dbReference type="EMBL" id="QPKB01000012">
    <property type="protein sequence ID" value="RWR96578.1"/>
    <property type="molecule type" value="Genomic_DNA"/>
</dbReference>
<feature type="region of interest" description="Disordered" evidence="2">
    <location>
        <begin position="233"/>
        <end position="257"/>
    </location>
</feature>
<protein>
    <recommendedName>
        <fullName evidence="5">BED-type domain-containing protein</fullName>
    </recommendedName>
</protein>
<feature type="region of interest" description="Disordered" evidence="2">
    <location>
        <begin position="435"/>
        <end position="479"/>
    </location>
</feature>
<keyword evidence="1" id="KW-0175">Coiled coil</keyword>
<dbReference type="GO" id="GO:0006357">
    <property type="term" value="P:regulation of transcription by RNA polymerase II"/>
    <property type="evidence" value="ECO:0007669"/>
    <property type="project" value="TreeGrafter"/>
</dbReference>
<name>A0A443Q0S1_9MAGN</name>
<dbReference type="GO" id="GO:0005634">
    <property type="term" value="C:nucleus"/>
    <property type="evidence" value="ECO:0007669"/>
    <property type="project" value="TreeGrafter"/>
</dbReference>
<dbReference type="Proteomes" id="UP000283530">
    <property type="component" value="Unassembled WGS sequence"/>
</dbReference>
<dbReference type="STRING" id="337451.A0A443Q0S1"/>
<evidence type="ECO:0000256" key="2">
    <source>
        <dbReference type="SAM" id="MobiDB-lite"/>
    </source>
</evidence>
<feature type="region of interest" description="Disordered" evidence="2">
    <location>
        <begin position="57"/>
        <end position="90"/>
    </location>
</feature>
<keyword evidence="4" id="KW-1185">Reference proteome</keyword>
<feature type="compositionally biased region" description="Polar residues" evidence="2">
    <location>
        <begin position="446"/>
        <end position="463"/>
    </location>
</feature>
<dbReference type="InterPro" id="IPR053031">
    <property type="entry name" value="Cuticle_assoc_protein"/>
</dbReference>
<dbReference type="PANTHER" id="PTHR34396">
    <property type="entry name" value="OS03G0264950 PROTEIN-RELATED"/>
    <property type="match status" value="1"/>
</dbReference>
<dbReference type="GO" id="GO:1990837">
    <property type="term" value="F:sequence-specific double-stranded DNA binding"/>
    <property type="evidence" value="ECO:0007669"/>
    <property type="project" value="TreeGrafter"/>
</dbReference>
<feature type="compositionally biased region" description="Polar residues" evidence="2">
    <location>
        <begin position="235"/>
        <end position="251"/>
    </location>
</feature>